<organism evidence="6">
    <name type="scientific">Tityus obscurus</name>
    <name type="common">Amazonian scorpion</name>
    <name type="synonym">Tityus cambridgei</name>
    <dbReference type="NCBI Taxonomy" id="1221240"/>
    <lineage>
        <taxon>Eukaryota</taxon>
        <taxon>Metazoa</taxon>
        <taxon>Ecdysozoa</taxon>
        <taxon>Arthropoda</taxon>
        <taxon>Chelicerata</taxon>
        <taxon>Arachnida</taxon>
        <taxon>Scorpiones</taxon>
        <taxon>Buthida</taxon>
        <taxon>Buthoidea</taxon>
        <taxon>Buthidae</taxon>
        <taxon>Tityus</taxon>
    </lineage>
</organism>
<feature type="chain" id="PRO_5009115617" evidence="4">
    <location>
        <begin position="22"/>
        <end position="269"/>
    </location>
</feature>
<dbReference type="EMBL" id="GEMQ01000111">
    <property type="protein sequence ID" value="JAT91078.1"/>
    <property type="molecule type" value="Transcribed_RNA"/>
</dbReference>
<feature type="signal peptide" evidence="4">
    <location>
        <begin position="1"/>
        <end position="21"/>
    </location>
</feature>
<keyword evidence="1" id="KW-0106">Calcium</keyword>
<dbReference type="InterPro" id="IPR014716">
    <property type="entry name" value="Fibrinogen_a/b/g_C_1"/>
</dbReference>
<dbReference type="GO" id="GO:0098609">
    <property type="term" value="P:cell-cell adhesion"/>
    <property type="evidence" value="ECO:0007669"/>
    <property type="project" value="UniProtKB-ARBA"/>
</dbReference>
<comment type="function">
    <text evidence="3">Lectin involved in innate immunity. Agglutinates all types of human erythrocytes, Gram-positive and Gram-negative bacteria. Has a stronger agglutinating activity towards Gram-negative bacteria than towards Gram-positive bacteria. Specifically recognizes acetyl group-containing substances on agglutinated cells. The hemagglutinating activity was inhibited by EDTA, acetyl group-containing mono- and disaccharides, N-acetyl derivatives of amino acids, other acetyl group-containing substances, propionamide and benzamide. Enhances the antimicrobial activity of big defensin against Gram-positive bacteria but not against Gram-negative bacteria.</text>
</comment>
<dbReference type="FunFam" id="3.90.215.10:FF:000001">
    <property type="entry name" value="Tenascin isoform 1"/>
    <property type="match status" value="1"/>
</dbReference>
<dbReference type="InterPro" id="IPR002181">
    <property type="entry name" value="Fibrinogen_a/b/g_C_dom"/>
</dbReference>
<dbReference type="GO" id="GO:0030246">
    <property type="term" value="F:carbohydrate binding"/>
    <property type="evidence" value="ECO:0007669"/>
    <property type="project" value="UniProtKB-KW"/>
</dbReference>
<dbReference type="Gene3D" id="4.10.530.10">
    <property type="entry name" value="Gamma-fibrinogen Carboxyl Terminal Fragment, domain 2"/>
    <property type="match status" value="1"/>
</dbReference>
<dbReference type="PANTHER" id="PTHR19143:SF458">
    <property type="entry name" value="FIBRINOGEN C-TERMINAL DOMAIN-CONTAINING PROTEIN-RELATED"/>
    <property type="match status" value="1"/>
</dbReference>
<dbReference type="GO" id="GO:0005615">
    <property type="term" value="C:extracellular space"/>
    <property type="evidence" value="ECO:0007669"/>
    <property type="project" value="TreeGrafter"/>
</dbReference>
<protein>
    <submittedName>
        <fullName evidence="6">Putative lectin</fullName>
    </submittedName>
</protein>
<dbReference type="PANTHER" id="PTHR19143">
    <property type="entry name" value="FIBRINOGEN/TENASCIN/ANGIOPOEITIN"/>
    <property type="match status" value="1"/>
</dbReference>
<name>A0A1E1WVQ4_TITOB</name>
<dbReference type="Gene3D" id="3.90.215.10">
    <property type="entry name" value="Gamma Fibrinogen, chain A, domain 1"/>
    <property type="match status" value="1"/>
</dbReference>
<evidence type="ECO:0000256" key="2">
    <source>
        <dbReference type="ARBA" id="ARBA00023157"/>
    </source>
</evidence>
<dbReference type="SMART" id="SM00186">
    <property type="entry name" value="FBG"/>
    <property type="match status" value="1"/>
</dbReference>
<feature type="domain" description="Fibrinogen C-terminal" evidence="5">
    <location>
        <begin position="46"/>
        <end position="269"/>
    </location>
</feature>
<dbReference type="PROSITE" id="PS00514">
    <property type="entry name" value="FIBRINOGEN_C_1"/>
    <property type="match status" value="1"/>
</dbReference>
<dbReference type="Pfam" id="PF00147">
    <property type="entry name" value="Fibrinogen_C"/>
    <property type="match status" value="1"/>
</dbReference>
<proteinExistence type="predicted"/>
<keyword evidence="2" id="KW-1015">Disulfide bond</keyword>
<dbReference type="InterPro" id="IPR050373">
    <property type="entry name" value="Fibrinogen_C-term_domain"/>
</dbReference>
<evidence type="ECO:0000256" key="3">
    <source>
        <dbReference type="ARBA" id="ARBA00053344"/>
    </source>
</evidence>
<dbReference type="InterPro" id="IPR036056">
    <property type="entry name" value="Fibrinogen-like_C"/>
</dbReference>
<sequence length="269" mass="31627">MPFKYFFLIVVLSVCSLNANSQVSSNLRIIDDLLHKVMEKNTGTNTRTNPGPIDCKQIQDNGNKISGIYRIWPLNWKTIGSFFVYCDMQIDGGGWTVIQRRGNYKQPKDYFFKDWEQYAIGFGKLNEDFWLGNDKIFSMTNQGNYSLRIDMKDKEGNKRYALYDNFWIENERQQYKVHVSGFKGDAGDSITYMNEMKFSTKDRKNDIWKKNCAEVYKGGWWYVKCHRANLNGLYLNGPHSSYADGIEWKTWKGFNYSLPEVDMKIRRKV</sequence>
<evidence type="ECO:0000256" key="4">
    <source>
        <dbReference type="SAM" id="SignalP"/>
    </source>
</evidence>
<accession>A0A1E1WVQ4</accession>
<evidence type="ECO:0000259" key="5">
    <source>
        <dbReference type="PROSITE" id="PS51406"/>
    </source>
</evidence>
<dbReference type="PROSITE" id="PS51406">
    <property type="entry name" value="FIBRINOGEN_C_2"/>
    <property type="match status" value="1"/>
</dbReference>
<reference evidence="6" key="1">
    <citation type="submission" date="2015-08" db="EMBL/GenBank/DDBJ databases">
        <title>Proteomic endorsed transcriptomic profile of the venom gland from Tityus obscurus.</title>
        <authorList>
            <person name="Oliveira U.C."/>
            <person name="Nishiyama M.Y.Jr."/>
            <person name="Santos M.B."/>
            <person name="Silva A.P."/>
            <person name="Chalkidis H.M."/>
            <person name="Imberg A.S."/>
            <person name="Candido D.M."/>
            <person name="Yamanouye N."/>
            <person name="Dorce V.A."/>
            <person name="Junqueira-de-Azevedo I.L."/>
        </authorList>
    </citation>
    <scope>NUCLEOTIDE SEQUENCE</scope>
    <source>
        <tissue evidence="6">Telson</tissue>
    </source>
</reference>
<dbReference type="NCBIfam" id="NF040941">
    <property type="entry name" value="GGGWT_bact"/>
    <property type="match status" value="1"/>
</dbReference>
<dbReference type="AlphaFoldDB" id="A0A1E1WVQ4"/>
<keyword evidence="6" id="KW-0430">Lectin</keyword>
<evidence type="ECO:0000313" key="6">
    <source>
        <dbReference type="EMBL" id="JAT91078.1"/>
    </source>
</evidence>
<evidence type="ECO:0000256" key="1">
    <source>
        <dbReference type="ARBA" id="ARBA00022837"/>
    </source>
</evidence>
<keyword evidence="4" id="KW-0732">Signal</keyword>
<dbReference type="SUPFAM" id="SSF56496">
    <property type="entry name" value="Fibrinogen C-terminal domain-like"/>
    <property type="match status" value="1"/>
</dbReference>
<dbReference type="InterPro" id="IPR020837">
    <property type="entry name" value="Fibrinogen_CS"/>
</dbReference>
<dbReference type="CDD" id="cd00087">
    <property type="entry name" value="FReD"/>
    <property type="match status" value="1"/>
</dbReference>